<reference evidence="6 7" key="1">
    <citation type="journal article" date="2016" name="Front. Microbiol.">
        <title>Genomic Resource of Rice Seed Associated Bacteria.</title>
        <authorList>
            <person name="Midha S."/>
            <person name="Bansal K."/>
            <person name="Sharma S."/>
            <person name="Kumar N."/>
            <person name="Patil P.P."/>
            <person name="Chaudhry V."/>
            <person name="Patil P.B."/>
        </authorList>
    </citation>
    <scope>NUCLEOTIDE SEQUENCE [LARGE SCALE GENOMIC DNA]</scope>
    <source>
        <strain evidence="6 7">NS226</strain>
    </source>
</reference>
<feature type="chain" id="PRO_5008041667" description="Sugar ABC transporter substrate-binding protein" evidence="5">
    <location>
        <begin position="26"/>
        <end position="438"/>
    </location>
</feature>
<dbReference type="PANTHER" id="PTHR30061:SF50">
    <property type="entry name" value="MALTOSE_MALTODEXTRIN-BINDING PERIPLASMIC PROTEIN"/>
    <property type="match status" value="1"/>
</dbReference>
<comment type="similarity">
    <text evidence="1">Belongs to the bacterial solute-binding protein 1 family.</text>
</comment>
<dbReference type="AlphaFoldDB" id="A0A175R7M5"/>
<keyword evidence="2" id="KW-0813">Transport</keyword>
<keyword evidence="4" id="KW-0574">Periplasm</keyword>
<dbReference type="SUPFAM" id="SSF53850">
    <property type="entry name" value="Periplasmic binding protein-like II"/>
    <property type="match status" value="1"/>
</dbReference>
<dbReference type="GO" id="GO:0042956">
    <property type="term" value="P:maltodextrin transmembrane transport"/>
    <property type="evidence" value="ECO:0007669"/>
    <property type="project" value="TreeGrafter"/>
</dbReference>
<dbReference type="PANTHER" id="PTHR30061">
    <property type="entry name" value="MALTOSE-BINDING PERIPLASMIC PROTEIN"/>
    <property type="match status" value="1"/>
</dbReference>
<evidence type="ECO:0000313" key="7">
    <source>
        <dbReference type="Proteomes" id="UP000078272"/>
    </source>
</evidence>
<evidence type="ECO:0000313" key="6">
    <source>
        <dbReference type="EMBL" id="KTQ91224.1"/>
    </source>
</evidence>
<dbReference type="GO" id="GO:0015768">
    <property type="term" value="P:maltose transport"/>
    <property type="evidence" value="ECO:0007669"/>
    <property type="project" value="TreeGrafter"/>
</dbReference>
<dbReference type="STRING" id="401562.NS365_02740"/>
<dbReference type="Gene3D" id="3.40.190.10">
    <property type="entry name" value="Periplasmic binding protein-like II"/>
    <property type="match status" value="1"/>
</dbReference>
<accession>A0A175R7M5</accession>
<dbReference type="Proteomes" id="UP000078272">
    <property type="component" value="Unassembled WGS sequence"/>
</dbReference>
<evidence type="ECO:0000256" key="5">
    <source>
        <dbReference type="SAM" id="SignalP"/>
    </source>
</evidence>
<evidence type="ECO:0000256" key="1">
    <source>
        <dbReference type="ARBA" id="ARBA00008520"/>
    </source>
</evidence>
<proteinExistence type="inferred from homology"/>
<gene>
    <name evidence="6" type="ORF">NS226_15730</name>
</gene>
<keyword evidence="3 5" id="KW-0732">Signal</keyword>
<sequence>MNRFWTGALAATTALTLIGAPGARAADVTLTYAMWDANQAPVYGKCAAKFEAAHPGIKIDIQQDSWNNYWTTLSTGFVSGTAPDVFVNHVSRFPEFLSNGVMLDLTDRIAADKLDMKAYMAGLAETWNKDGQQWGLPKDWDTIALVYNKKMVADAGLKPEDLQNLDWNPKDGGSLQKVIAHLAIDQAGKRGDEAGFDKSKVATYGWATTTADGYGQNQWSFLAASDGFRPIDQSWGTHYNYDSPALAQTLTWARDLALQKGVSLSQEQTGKLNATAIFAANKAAIVPDGSWNIAAYRDAKGTDVGFAPLPRGPDGRKSMFNGLADSIYAGTKHPDEAWEWVKYLGGSECQTIVGEAGVVFPARPEGTKAAEAAHKAKGLDVSAFVEVATPQTTFPFPISEHGSEIFAILTAAVENVLLGRGDPATVLKDANAQVNGLF</sequence>
<dbReference type="OrthoDB" id="9805950at2"/>
<dbReference type="Pfam" id="PF01547">
    <property type="entry name" value="SBP_bac_1"/>
    <property type="match status" value="1"/>
</dbReference>
<dbReference type="RefSeq" id="WP_058635767.1">
    <property type="nucleotide sequence ID" value="NZ_LDPZ01000034.1"/>
</dbReference>
<dbReference type="GO" id="GO:1901982">
    <property type="term" value="F:maltose binding"/>
    <property type="evidence" value="ECO:0007669"/>
    <property type="project" value="TreeGrafter"/>
</dbReference>
<dbReference type="GO" id="GO:0055052">
    <property type="term" value="C:ATP-binding cassette (ABC) transporter complex, substrate-binding subunit-containing"/>
    <property type="evidence" value="ECO:0007669"/>
    <property type="project" value="TreeGrafter"/>
</dbReference>
<protein>
    <recommendedName>
        <fullName evidence="8">Sugar ABC transporter substrate-binding protein</fullName>
    </recommendedName>
</protein>
<feature type="signal peptide" evidence="5">
    <location>
        <begin position="1"/>
        <end position="25"/>
    </location>
</feature>
<evidence type="ECO:0000256" key="2">
    <source>
        <dbReference type="ARBA" id="ARBA00022448"/>
    </source>
</evidence>
<organism evidence="6 7">
    <name type="scientific">Aureimonas ureilytica</name>
    <dbReference type="NCBI Taxonomy" id="401562"/>
    <lineage>
        <taxon>Bacteria</taxon>
        <taxon>Pseudomonadati</taxon>
        <taxon>Pseudomonadota</taxon>
        <taxon>Alphaproteobacteria</taxon>
        <taxon>Hyphomicrobiales</taxon>
        <taxon>Aurantimonadaceae</taxon>
        <taxon>Aureimonas</taxon>
    </lineage>
</organism>
<dbReference type="PATRIC" id="fig|401562.3.peg.2857"/>
<name>A0A175R7M5_9HYPH</name>
<dbReference type="CDD" id="cd13585">
    <property type="entry name" value="PBP2_TMBP_like"/>
    <property type="match status" value="1"/>
</dbReference>
<evidence type="ECO:0008006" key="8">
    <source>
        <dbReference type="Google" id="ProtNLM"/>
    </source>
</evidence>
<dbReference type="EMBL" id="LDPZ01000034">
    <property type="protein sequence ID" value="KTQ91224.1"/>
    <property type="molecule type" value="Genomic_DNA"/>
</dbReference>
<evidence type="ECO:0000256" key="3">
    <source>
        <dbReference type="ARBA" id="ARBA00022729"/>
    </source>
</evidence>
<evidence type="ECO:0000256" key="4">
    <source>
        <dbReference type="ARBA" id="ARBA00022764"/>
    </source>
</evidence>
<comment type="caution">
    <text evidence="6">The sequence shown here is derived from an EMBL/GenBank/DDBJ whole genome shotgun (WGS) entry which is preliminary data.</text>
</comment>
<dbReference type="InterPro" id="IPR006059">
    <property type="entry name" value="SBP"/>
</dbReference>